<evidence type="ECO:0000313" key="2">
    <source>
        <dbReference type="Proteomes" id="UP000298458"/>
    </source>
</evidence>
<name>A0A4R9GI29_9LEPT</name>
<comment type="caution">
    <text evidence="1">The sequence shown here is derived from an EMBL/GenBank/DDBJ whole genome shotgun (WGS) entry which is preliminary data.</text>
</comment>
<sequence>MDASKDLQKFDFTEEVIQHFRENRIIPVDFYNKNGQILIHKKDMATGDDINRLQKFEKQGIYFLLSEIGKINPGSGRRGYGGDPSFDRLINPELTVNLTKGATDLLQEIKRYPLTGAQVRDVGKSIDSILEDFKSSPNMETGLVNILEVMSTVGAPIDSEVLTKRTVITMAMKVRTAKAFTKADMDVKKAEQMNLMMASYLADIGYTQMKMPTHADLKSEELDYIKNHPIISYLMIANIQELDDSVKSIVLNHHRPHKGEGLNNNYPQTKPLVQKLQGYREKYKDDYRKNTLVNDIQKQVRGILSNALSYDDIGMLSIAGEFASLTTAQPWRGPMAAVKALKLILNNSFFAYNEKTLKDFYDHVGLSLSENQPFLKTGDYVIVASQDSNRKVYFEICVIRESYKNSIRPMLERIGTIRPNFANNGKLRISGFDKTSLNLDRRRAIFNLERNADPRRIIYLVDPELDAEFFGFLDKKAREFLAPKSTQTDSEESVKTPAE</sequence>
<dbReference type="PANTHER" id="PTHR43155">
    <property type="entry name" value="CYCLIC DI-GMP PHOSPHODIESTERASE PA4108-RELATED"/>
    <property type="match status" value="1"/>
</dbReference>
<reference evidence="1" key="1">
    <citation type="journal article" date="2019" name="PLoS Negl. Trop. Dis.">
        <title>Revisiting the worldwide diversity of Leptospira species in the environment.</title>
        <authorList>
            <person name="Vincent A.T."/>
            <person name="Schiettekatte O."/>
            <person name="Bourhy P."/>
            <person name="Veyrier F.J."/>
            <person name="Picardeau M."/>
        </authorList>
    </citation>
    <scope>NUCLEOTIDE SEQUENCE [LARGE SCALE GENOMIC DNA]</scope>
    <source>
        <strain evidence="1">SSW15</strain>
    </source>
</reference>
<dbReference type="PANTHER" id="PTHR43155:SF2">
    <property type="entry name" value="CYCLIC DI-GMP PHOSPHODIESTERASE PA4108"/>
    <property type="match status" value="1"/>
</dbReference>
<protein>
    <submittedName>
        <fullName evidence="1">C-di-GMP phosphodiesterase</fullName>
    </submittedName>
</protein>
<evidence type="ECO:0000313" key="1">
    <source>
        <dbReference type="EMBL" id="TGK11796.1"/>
    </source>
</evidence>
<dbReference type="Pfam" id="PF13487">
    <property type="entry name" value="HD_5"/>
    <property type="match status" value="1"/>
</dbReference>
<keyword evidence="2" id="KW-1185">Reference proteome</keyword>
<dbReference type="OrthoDB" id="335139at2"/>
<dbReference type="Gene3D" id="1.10.3210.10">
    <property type="entry name" value="Hypothetical protein af1432"/>
    <property type="match status" value="1"/>
</dbReference>
<accession>A0A4R9GI29</accession>
<dbReference type="EMBL" id="RQET01000004">
    <property type="protein sequence ID" value="TGK11796.1"/>
    <property type="molecule type" value="Genomic_DNA"/>
</dbReference>
<dbReference type="AlphaFoldDB" id="A0A4R9GI29"/>
<proteinExistence type="predicted"/>
<dbReference type="Proteomes" id="UP000298458">
    <property type="component" value="Unassembled WGS sequence"/>
</dbReference>
<gene>
    <name evidence="1" type="ORF">EHO60_05755</name>
</gene>
<organism evidence="1 2">
    <name type="scientific">Leptospira fletcheri</name>
    <dbReference type="NCBI Taxonomy" id="2484981"/>
    <lineage>
        <taxon>Bacteria</taxon>
        <taxon>Pseudomonadati</taxon>
        <taxon>Spirochaetota</taxon>
        <taxon>Spirochaetia</taxon>
        <taxon>Leptospirales</taxon>
        <taxon>Leptospiraceae</taxon>
        <taxon>Leptospira</taxon>
    </lineage>
</organism>
<dbReference type="RefSeq" id="WP_135767199.1">
    <property type="nucleotide sequence ID" value="NZ_RQET01000004.1"/>
</dbReference>